<proteinExistence type="predicted"/>
<protein>
    <submittedName>
        <fullName evidence="1">Uncharacterized protein</fullName>
    </submittedName>
</protein>
<sequence length="202" mass="22382">MKMETVGSPKKDLALDGLIESCNAMQSTIYQSRSAPVSRDESGPLRWRESCNKKIAVARDVLQFRIILEMTQVDDERDVIAISLSRKFHPNMMFDQLLSTYIDGKAVQPTNHSLHRTLDLHFNAVHSGSTIVITYRTRVNFTADTSIVAVGDTNVQWSYLSRSKHPNRNRAHEPAARVPAPLGIGLAKPPSHASHAGVPTLA</sequence>
<name>A0A7W5E6J9_9BACT</name>
<comment type="caution">
    <text evidence="1">The sequence shown here is derived from an EMBL/GenBank/DDBJ whole genome shotgun (WGS) entry which is preliminary data.</text>
</comment>
<organism evidence="1 2">
    <name type="scientific">Aporhodopirellula rubra</name>
    <dbReference type="NCBI Taxonomy" id="980271"/>
    <lineage>
        <taxon>Bacteria</taxon>
        <taxon>Pseudomonadati</taxon>
        <taxon>Planctomycetota</taxon>
        <taxon>Planctomycetia</taxon>
        <taxon>Pirellulales</taxon>
        <taxon>Pirellulaceae</taxon>
        <taxon>Aporhodopirellula</taxon>
    </lineage>
</organism>
<evidence type="ECO:0000313" key="1">
    <source>
        <dbReference type="EMBL" id="MBB3210167.1"/>
    </source>
</evidence>
<accession>A0A7W5E6J9</accession>
<evidence type="ECO:0000313" key="2">
    <source>
        <dbReference type="Proteomes" id="UP000536179"/>
    </source>
</evidence>
<keyword evidence="2" id="KW-1185">Reference proteome</keyword>
<dbReference type="RefSeq" id="WP_184309295.1">
    <property type="nucleotide sequence ID" value="NZ_JACHXU010000032.1"/>
</dbReference>
<gene>
    <name evidence="1" type="ORF">FHS27_006013</name>
</gene>
<dbReference type="AlphaFoldDB" id="A0A7W5E6J9"/>
<dbReference type="Proteomes" id="UP000536179">
    <property type="component" value="Unassembled WGS sequence"/>
</dbReference>
<dbReference type="EMBL" id="JACHXU010000032">
    <property type="protein sequence ID" value="MBB3210167.1"/>
    <property type="molecule type" value="Genomic_DNA"/>
</dbReference>
<reference evidence="1 2" key="1">
    <citation type="submission" date="2020-08" db="EMBL/GenBank/DDBJ databases">
        <title>Genomic Encyclopedia of Type Strains, Phase III (KMG-III): the genomes of soil and plant-associated and newly described type strains.</title>
        <authorList>
            <person name="Whitman W."/>
        </authorList>
    </citation>
    <scope>NUCLEOTIDE SEQUENCE [LARGE SCALE GENOMIC DNA]</scope>
    <source>
        <strain evidence="1 2">CECT 8075</strain>
    </source>
</reference>